<proteinExistence type="predicted"/>
<organism evidence="2 3">
    <name type="scientific">Klebsiella michiganensis</name>
    <dbReference type="NCBI Taxonomy" id="1134687"/>
    <lineage>
        <taxon>Bacteria</taxon>
        <taxon>Pseudomonadati</taxon>
        <taxon>Pseudomonadota</taxon>
        <taxon>Gammaproteobacteria</taxon>
        <taxon>Enterobacterales</taxon>
        <taxon>Enterobacteriaceae</taxon>
        <taxon>Klebsiella/Raoultella group</taxon>
        <taxon>Klebsiella</taxon>
    </lineage>
</organism>
<gene>
    <name evidence="2" type="ORF">NCTC11694_00433</name>
</gene>
<sequence length="81" mass="8662">MENILCQQPGADIAGLKKIVQLEEAAQRQEGDKRPQANGGGQRIDASGQAGVGMSWEANAASPRTWVVDILLFSSDKMFAC</sequence>
<name>A0A7H4LT18_9ENTR</name>
<evidence type="ECO:0000313" key="3">
    <source>
        <dbReference type="Proteomes" id="UP000255050"/>
    </source>
</evidence>
<dbReference type="EMBL" id="UGJR01000002">
    <property type="protein sequence ID" value="STR39294.1"/>
    <property type="molecule type" value="Genomic_DNA"/>
</dbReference>
<comment type="caution">
    <text evidence="2">The sequence shown here is derived from an EMBL/GenBank/DDBJ whole genome shotgun (WGS) entry which is preliminary data.</text>
</comment>
<feature type="region of interest" description="Disordered" evidence="1">
    <location>
        <begin position="25"/>
        <end position="48"/>
    </location>
</feature>
<dbReference type="AlphaFoldDB" id="A0A7H4LT18"/>
<evidence type="ECO:0000256" key="1">
    <source>
        <dbReference type="SAM" id="MobiDB-lite"/>
    </source>
</evidence>
<evidence type="ECO:0000313" key="2">
    <source>
        <dbReference type="EMBL" id="STR39294.1"/>
    </source>
</evidence>
<reference evidence="2 3" key="1">
    <citation type="submission" date="2018-06" db="EMBL/GenBank/DDBJ databases">
        <authorList>
            <consortium name="Pathogen Informatics"/>
            <person name="Doyle S."/>
        </authorList>
    </citation>
    <scope>NUCLEOTIDE SEQUENCE [LARGE SCALE GENOMIC DNA]</scope>
    <source>
        <strain evidence="2 3">NCTC11694</strain>
    </source>
</reference>
<accession>A0A7H4LT18</accession>
<dbReference type="Proteomes" id="UP000255050">
    <property type="component" value="Unassembled WGS sequence"/>
</dbReference>
<feature type="compositionally biased region" description="Basic and acidic residues" evidence="1">
    <location>
        <begin position="25"/>
        <end position="35"/>
    </location>
</feature>
<protein>
    <submittedName>
        <fullName evidence="2">Uncharacterized protein</fullName>
    </submittedName>
</protein>